<evidence type="ECO:0000313" key="15">
    <source>
        <dbReference type="EMBL" id="TMW93179.1"/>
    </source>
</evidence>
<dbReference type="InterPro" id="IPR002913">
    <property type="entry name" value="START_lipid-bd_dom"/>
</dbReference>
<dbReference type="SMART" id="SM00234">
    <property type="entry name" value="START"/>
    <property type="match status" value="1"/>
</dbReference>
<proteinExistence type="inferred from homology"/>
<dbReference type="GO" id="GO:0000981">
    <property type="term" value="F:DNA-binding transcription factor activity, RNA polymerase II-specific"/>
    <property type="evidence" value="ECO:0007669"/>
    <property type="project" value="InterPro"/>
</dbReference>
<feature type="coiled-coil region" evidence="11">
    <location>
        <begin position="128"/>
        <end position="203"/>
    </location>
</feature>
<evidence type="ECO:0000256" key="7">
    <source>
        <dbReference type="ARBA" id="ARBA00023163"/>
    </source>
</evidence>
<reference evidence="15" key="1">
    <citation type="submission" date="2019-05" db="EMBL/GenBank/DDBJ databases">
        <title>The de novo reference genome and transcriptome assemblies of the wild tomato species Solanum chilense.</title>
        <authorList>
            <person name="Stam R."/>
            <person name="Nosenko T."/>
            <person name="Hoerger A.C."/>
            <person name="Stephan W."/>
            <person name="Seidel M.A."/>
            <person name="Kuhn J.M.M."/>
            <person name="Haberer G."/>
            <person name="Tellier A."/>
        </authorList>
    </citation>
    <scope>NUCLEOTIDE SEQUENCE</scope>
    <source>
        <tissue evidence="15">Mature leaves</tissue>
    </source>
</reference>
<feature type="compositionally biased region" description="Polar residues" evidence="12">
    <location>
        <begin position="27"/>
        <end position="54"/>
    </location>
</feature>
<dbReference type="InterPro" id="IPR009057">
    <property type="entry name" value="Homeodomain-like_sf"/>
</dbReference>
<dbReference type="PROSITE" id="PS00027">
    <property type="entry name" value="HOMEOBOX_1"/>
    <property type="match status" value="1"/>
</dbReference>
<evidence type="ECO:0000256" key="11">
    <source>
        <dbReference type="SAM" id="Coils"/>
    </source>
</evidence>
<dbReference type="Pfam" id="PF25797">
    <property type="entry name" value="PDF2_C"/>
    <property type="match status" value="1"/>
</dbReference>
<organism evidence="15">
    <name type="scientific">Solanum chilense</name>
    <name type="common">Tomato</name>
    <name type="synonym">Lycopersicon chilense</name>
    <dbReference type="NCBI Taxonomy" id="4083"/>
    <lineage>
        <taxon>Eukaryota</taxon>
        <taxon>Viridiplantae</taxon>
        <taxon>Streptophyta</taxon>
        <taxon>Embryophyta</taxon>
        <taxon>Tracheophyta</taxon>
        <taxon>Spermatophyta</taxon>
        <taxon>Magnoliopsida</taxon>
        <taxon>eudicotyledons</taxon>
        <taxon>Gunneridae</taxon>
        <taxon>Pentapetalae</taxon>
        <taxon>asterids</taxon>
        <taxon>lamiids</taxon>
        <taxon>Solanales</taxon>
        <taxon>Solanaceae</taxon>
        <taxon>Solanoideae</taxon>
        <taxon>Solaneae</taxon>
        <taxon>Solanum</taxon>
        <taxon>Solanum subgen. Lycopersicon</taxon>
    </lineage>
</organism>
<evidence type="ECO:0000259" key="14">
    <source>
        <dbReference type="PROSITE" id="PS50848"/>
    </source>
</evidence>
<accession>A0A6N2BKA9</accession>
<evidence type="ECO:0000256" key="1">
    <source>
        <dbReference type="ARBA" id="ARBA00004123"/>
    </source>
</evidence>
<dbReference type="SUPFAM" id="SSF55961">
    <property type="entry name" value="Bet v1-like"/>
    <property type="match status" value="2"/>
</dbReference>
<evidence type="ECO:0000256" key="6">
    <source>
        <dbReference type="ARBA" id="ARBA00023155"/>
    </source>
</evidence>
<dbReference type="InterPro" id="IPR001356">
    <property type="entry name" value="HD"/>
</dbReference>
<dbReference type="GO" id="GO:0003677">
    <property type="term" value="F:DNA binding"/>
    <property type="evidence" value="ECO:0007669"/>
    <property type="project" value="UniProtKB-UniRule"/>
</dbReference>
<dbReference type="InterPro" id="IPR023393">
    <property type="entry name" value="START-like_dom_sf"/>
</dbReference>
<dbReference type="Pfam" id="PF01852">
    <property type="entry name" value="START"/>
    <property type="match status" value="1"/>
</dbReference>
<evidence type="ECO:0000256" key="10">
    <source>
        <dbReference type="RuleBase" id="RU000682"/>
    </source>
</evidence>
<keyword evidence="5 9" id="KW-0238">DNA-binding</keyword>
<feature type="compositionally biased region" description="Basic residues" evidence="12">
    <location>
        <begin position="75"/>
        <end position="85"/>
    </location>
</feature>
<feature type="domain" description="Homeobox" evidence="13">
    <location>
        <begin position="74"/>
        <end position="134"/>
    </location>
</feature>
<comment type="caution">
    <text evidence="15">The sequence shown here is derived from an EMBL/GenBank/DDBJ whole genome shotgun (WGS) entry which is preliminary data.</text>
</comment>
<keyword evidence="4 11" id="KW-0175">Coiled coil</keyword>
<evidence type="ECO:0000256" key="8">
    <source>
        <dbReference type="ARBA" id="ARBA00023242"/>
    </source>
</evidence>
<dbReference type="GO" id="GO:0005634">
    <property type="term" value="C:nucleus"/>
    <property type="evidence" value="ECO:0007669"/>
    <property type="project" value="UniProtKB-SubCell"/>
</dbReference>
<dbReference type="InterPro" id="IPR042160">
    <property type="entry name" value="HD-Zip_IV"/>
</dbReference>
<protein>
    <submittedName>
        <fullName evidence="15">Uncharacterized protein</fullName>
    </submittedName>
</protein>
<dbReference type="FunFam" id="1.10.10.60:FF:000229">
    <property type="entry name" value="Homeobox-leucine zipper protein HDG1"/>
    <property type="match status" value="1"/>
</dbReference>
<dbReference type="PANTHER" id="PTHR45654">
    <property type="entry name" value="HOMEOBOX-LEUCINE ZIPPER PROTEIN MERISTEM L1"/>
    <property type="match status" value="1"/>
</dbReference>
<dbReference type="PANTHER" id="PTHR45654:SF93">
    <property type="entry name" value="HOMEOBOX-LEUCINE ZIPPER PROTEIN HDG2-RELATED"/>
    <property type="match status" value="1"/>
</dbReference>
<evidence type="ECO:0000256" key="4">
    <source>
        <dbReference type="ARBA" id="ARBA00023054"/>
    </source>
</evidence>
<dbReference type="CDD" id="cd00086">
    <property type="entry name" value="homeodomain"/>
    <property type="match status" value="1"/>
</dbReference>
<name>A0A6N2BKA9_SOLCI</name>
<keyword evidence="3" id="KW-0805">Transcription regulation</keyword>
<keyword evidence="7" id="KW-0804">Transcription</keyword>
<comment type="similarity">
    <text evidence="2">Belongs to the HD-ZIP homeobox family. Class IV subfamily.</text>
</comment>
<dbReference type="Gene3D" id="1.10.10.60">
    <property type="entry name" value="Homeodomain-like"/>
    <property type="match status" value="1"/>
</dbReference>
<keyword evidence="8 9" id="KW-0539">Nucleus</keyword>
<evidence type="ECO:0000259" key="13">
    <source>
        <dbReference type="PROSITE" id="PS50071"/>
    </source>
</evidence>
<dbReference type="SUPFAM" id="SSF46689">
    <property type="entry name" value="Homeodomain-like"/>
    <property type="match status" value="1"/>
</dbReference>
<comment type="subcellular location">
    <subcellularLocation>
        <location evidence="1 9 10">Nucleus</location>
    </subcellularLocation>
</comment>
<feature type="domain" description="START" evidence="14">
    <location>
        <begin position="261"/>
        <end position="493"/>
    </location>
</feature>
<sequence length="750" mass="82625">MPAVHSRPASCTPPLVENDGTDDTEISLGQPSNMMDNQPNSMENVTNTLDTSIGQDLGGGDDHNDDQEEGETATGKRKRYHRHTQHQIQELEAYFKECPHPDDKQRKELSRVLGLEPLQVKFWFQNKRTQMKNQLERHENTHLRIEIERMKSEMLRLKEALGNLSCPTCGGHRINIGDLSFEERQLRSENARLKEEIERISSMAGRVVGKSVFPNNNNGYNSAPPVDFGVLPAYSMPQRVDGNGGFEDVPIMSSMIIPPISEMEKPFIIELVMSAMDEFVQMAYIQEPLWFPSIENAAFMLNEDEYFRVFPRGIGPRPIGFVTEATRDSSIVIMNKLDLVQILMNVNHWASIFSGIVSRASCVDVISTGGAGNPNGVIQVILVETQVASPQVPTREFYFARYCKLRVDGTWAIVDVSLDQLRAGPALRSRKRPSGCLIEDAPNGCSKVTWVEHVEVDASTVHTIYKPLVSSGLAFGAKRWLAALDRQCDRIASVMVTPTPNNDDMLLTTEESRKSVLKLAERMLNCFSSGVSATVGNQWTTVSAGNGTDENVRIMTRKTVGDPSRPPSIVLSAATSFWLPIAPKTVFDYLRNENTRIEWDILSNGSPLQEIAQITNGTQTGNCVSLLRMIGENDSQSNIVILQENSTDPTGSYVIYAPVEICAMNTILNGGDPEHVSLLPSGFAILPDGPPGVRGTYNHGSGGSLLTVAFQILVEFVPVANISLGSVATINNLIACTIERIKAALLPQPT</sequence>
<dbReference type="EMBL" id="RXGB01003079">
    <property type="protein sequence ID" value="TMW93179.1"/>
    <property type="molecule type" value="Genomic_DNA"/>
</dbReference>
<dbReference type="PROSITE" id="PS50071">
    <property type="entry name" value="HOMEOBOX_2"/>
    <property type="match status" value="1"/>
</dbReference>
<dbReference type="CDD" id="cd08875">
    <property type="entry name" value="START_ArGLABRA2_like"/>
    <property type="match status" value="1"/>
</dbReference>
<dbReference type="GO" id="GO:0008289">
    <property type="term" value="F:lipid binding"/>
    <property type="evidence" value="ECO:0007669"/>
    <property type="project" value="InterPro"/>
</dbReference>
<evidence type="ECO:0000256" key="12">
    <source>
        <dbReference type="SAM" id="MobiDB-lite"/>
    </source>
</evidence>
<evidence type="ECO:0000256" key="9">
    <source>
        <dbReference type="PROSITE-ProRule" id="PRU00108"/>
    </source>
</evidence>
<evidence type="ECO:0000256" key="3">
    <source>
        <dbReference type="ARBA" id="ARBA00023015"/>
    </source>
</evidence>
<keyword evidence="6 9" id="KW-0371">Homeobox</keyword>
<dbReference type="InterPro" id="IPR057993">
    <property type="entry name" value="HD-Zip_IV_C"/>
</dbReference>
<dbReference type="InterPro" id="IPR017970">
    <property type="entry name" value="Homeobox_CS"/>
</dbReference>
<evidence type="ECO:0000256" key="2">
    <source>
        <dbReference type="ARBA" id="ARBA00006789"/>
    </source>
</evidence>
<feature type="DNA-binding region" description="Homeobox" evidence="9">
    <location>
        <begin position="76"/>
        <end position="135"/>
    </location>
</feature>
<dbReference type="AlphaFoldDB" id="A0A6N2BKA9"/>
<feature type="region of interest" description="Disordered" evidence="12">
    <location>
        <begin position="1"/>
        <end position="85"/>
    </location>
</feature>
<dbReference type="Pfam" id="PF00046">
    <property type="entry name" value="Homeodomain"/>
    <property type="match status" value="1"/>
</dbReference>
<evidence type="ECO:0000256" key="5">
    <source>
        <dbReference type="ARBA" id="ARBA00023125"/>
    </source>
</evidence>
<dbReference type="SMART" id="SM00389">
    <property type="entry name" value="HOX"/>
    <property type="match status" value="1"/>
</dbReference>
<dbReference type="PROSITE" id="PS50848">
    <property type="entry name" value="START"/>
    <property type="match status" value="1"/>
</dbReference>
<dbReference type="Gene3D" id="3.30.530.20">
    <property type="match status" value="1"/>
</dbReference>
<gene>
    <name evidence="15" type="ORF">EJD97_012073</name>
</gene>